<dbReference type="EMBL" id="CADCVT010000025">
    <property type="protein sequence ID" value="CAA9474865.1"/>
    <property type="molecule type" value="Genomic_DNA"/>
</dbReference>
<evidence type="ECO:0000256" key="1">
    <source>
        <dbReference type="SAM" id="Phobius"/>
    </source>
</evidence>
<evidence type="ECO:0000313" key="2">
    <source>
        <dbReference type="EMBL" id="CAA9474865.1"/>
    </source>
</evidence>
<keyword evidence="1" id="KW-0472">Membrane</keyword>
<keyword evidence="1" id="KW-0812">Transmembrane</keyword>
<feature type="transmembrane region" description="Helical" evidence="1">
    <location>
        <begin position="63"/>
        <end position="82"/>
    </location>
</feature>
<feature type="transmembrane region" description="Helical" evidence="1">
    <location>
        <begin position="18"/>
        <end position="36"/>
    </location>
</feature>
<organism evidence="2">
    <name type="scientific">uncultured Solirubrobacteraceae bacterium</name>
    <dbReference type="NCBI Taxonomy" id="1162706"/>
    <lineage>
        <taxon>Bacteria</taxon>
        <taxon>Bacillati</taxon>
        <taxon>Actinomycetota</taxon>
        <taxon>Thermoleophilia</taxon>
        <taxon>Solirubrobacterales</taxon>
        <taxon>Solirubrobacteraceae</taxon>
        <taxon>environmental samples</taxon>
    </lineage>
</organism>
<dbReference type="AlphaFoldDB" id="A0A6J4RK97"/>
<accession>A0A6J4RK97</accession>
<feature type="transmembrane region" description="Helical" evidence="1">
    <location>
        <begin position="94"/>
        <end position="112"/>
    </location>
</feature>
<sequence length="160" mass="17269">MTEADDRRKSKKLTRTEIMAMVGGLVLAFSLTLNWYNAKNENATINGEKGPIDVTGWASHPTMRWLLVAAAAAPFILAYIIIRGHQLSWARGEMTAVVAIAAFGLIGYSGLIDRPGEPGNSLIGLQWGWLVAVAGTLLMLIGSALRASEVERKRKPPGVL</sequence>
<proteinExistence type="predicted"/>
<protein>
    <submittedName>
        <fullName evidence="2">Uncharacterized protein</fullName>
    </submittedName>
</protein>
<gene>
    <name evidence="2" type="ORF">AVDCRST_MAG85-224</name>
</gene>
<feature type="transmembrane region" description="Helical" evidence="1">
    <location>
        <begin position="124"/>
        <end position="145"/>
    </location>
</feature>
<name>A0A6J4RK97_9ACTN</name>
<keyword evidence="1" id="KW-1133">Transmembrane helix</keyword>
<reference evidence="2" key="1">
    <citation type="submission" date="2020-02" db="EMBL/GenBank/DDBJ databases">
        <authorList>
            <person name="Meier V. D."/>
        </authorList>
    </citation>
    <scope>NUCLEOTIDE SEQUENCE</scope>
    <source>
        <strain evidence="2">AVDCRST_MAG85</strain>
    </source>
</reference>